<feature type="compositionally biased region" description="Basic and acidic residues" evidence="1">
    <location>
        <begin position="75"/>
        <end position="86"/>
    </location>
</feature>
<dbReference type="EMBL" id="JANPWB010000010">
    <property type="protein sequence ID" value="KAJ1138820.1"/>
    <property type="molecule type" value="Genomic_DNA"/>
</dbReference>
<evidence type="ECO:0000313" key="2">
    <source>
        <dbReference type="EMBL" id="KAJ1138820.1"/>
    </source>
</evidence>
<feature type="compositionally biased region" description="Acidic residues" evidence="1">
    <location>
        <begin position="42"/>
        <end position="51"/>
    </location>
</feature>
<accession>A0AAV7QI58</accession>
<name>A0AAV7QI58_PLEWA</name>
<proteinExistence type="predicted"/>
<sequence length="147" mass="16110">MSSIDETLGSLRLFIEEGKCAELSIGGKAQQYPGGIIGSEQVDPDIDDTAANEETNTEGGGVFKPMKTSPWESADSPREDGEDGRKQQRSGAEEMTPEQRRRSLQRPNNPCDALWDAQEVTRRADQPSSGKSVAQSGTVLRQEREQE</sequence>
<keyword evidence="3" id="KW-1185">Reference proteome</keyword>
<organism evidence="2 3">
    <name type="scientific">Pleurodeles waltl</name>
    <name type="common">Iberian ribbed newt</name>
    <dbReference type="NCBI Taxonomy" id="8319"/>
    <lineage>
        <taxon>Eukaryota</taxon>
        <taxon>Metazoa</taxon>
        <taxon>Chordata</taxon>
        <taxon>Craniata</taxon>
        <taxon>Vertebrata</taxon>
        <taxon>Euteleostomi</taxon>
        <taxon>Amphibia</taxon>
        <taxon>Batrachia</taxon>
        <taxon>Caudata</taxon>
        <taxon>Salamandroidea</taxon>
        <taxon>Salamandridae</taxon>
        <taxon>Pleurodelinae</taxon>
        <taxon>Pleurodeles</taxon>
    </lineage>
</organism>
<gene>
    <name evidence="2" type="ORF">NDU88_005201</name>
</gene>
<reference evidence="2" key="1">
    <citation type="journal article" date="2022" name="bioRxiv">
        <title>Sequencing and chromosome-scale assembly of the giantPleurodeles waltlgenome.</title>
        <authorList>
            <person name="Brown T."/>
            <person name="Elewa A."/>
            <person name="Iarovenko S."/>
            <person name="Subramanian E."/>
            <person name="Araus A.J."/>
            <person name="Petzold A."/>
            <person name="Susuki M."/>
            <person name="Suzuki K.-i.T."/>
            <person name="Hayashi T."/>
            <person name="Toyoda A."/>
            <person name="Oliveira C."/>
            <person name="Osipova E."/>
            <person name="Leigh N.D."/>
            <person name="Simon A."/>
            <person name="Yun M.H."/>
        </authorList>
    </citation>
    <scope>NUCLEOTIDE SEQUENCE</scope>
    <source>
        <strain evidence="2">20211129_DDA</strain>
        <tissue evidence="2">Liver</tissue>
    </source>
</reference>
<feature type="compositionally biased region" description="Polar residues" evidence="1">
    <location>
        <begin position="126"/>
        <end position="139"/>
    </location>
</feature>
<evidence type="ECO:0000256" key="1">
    <source>
        <dbReference type="SAM" id="MobiDB-lite"/>
    </source>
</evidence>
<protein>
    <submittedName>
        <fullName evidence="2">Uncharacterized protein</fullName>
    </submittedName>
</protein>
<dbReference type="AlphaFoldDB" id="A0AAV7QI58"/>
<dbReference type="Proteomes" id="UP001066276">
    <property type="component" value="Chromosome 6"/>
</dbReference>
<comment type="caution">
    <text evidence="2">The sequence shown here is derived from an EMBL/GenBank/DDBJ whole genome shotgun (WGS) entry which is preliminary data.</text>
</comment>
<feature type="region of interest" description="Disordered" evidence="1">
    <location>
        <begin position="27"/>
        <end position="147"/>
    </location>
</feature>
<evidence type="ECO:0000313" key="3">
    <source>
        <dbReference type="Proteomes" id="UP001066276"/>
    </source>
</evidence>